<evidence type="ECO:0000256" key="2">
    <source>
        <dbReference type="SAM" id="MobiDB-lite"/>
    </source>
</evidence>
<keyword evidence="4" id="KW-1185">Reference proteome</keyword>
<proteinExistence type="predicted"/>
<name>A0A8J7WCK4_9RHOB</name>
<dbReference type="AlphaFoldDB" id="A0A8J7WCK4"/>
<protein>
    <recommendedName>
        <fullName evidence="5">Colicin transporter</fullName>
    </recommendedName>
</protein>
<reference evidence="3" key="1">
    <citation type="submission" date="2021-04" db="EMBL/GenBank/DDBJ databases">
        <authorList>
            <person name="Yoon J."/>
        </authorList>
    </citation>
    <scope>NUCLEOTIDE SEQUENCE</scope>
    <source>
        <strain evidence="3">KMU-90</strain>
    </source>
</reference>
<feature type="compositionally biased region" description="Pro residues" evidence="2">
    <location>
        <begin position="29"/>
        <end position="42"/>
    </location>
</feature>
<keyword evidence="1" id="KW-0175">Coiled coil</keyword>
<gene>
    <name evidence="3" type="ORF">KB874_00855</name>
</gene>
<dbReference type="Proteomes" id="UP000681356">
    <property type="component" value="Unassembled WGS sequence"/>
</dbReference>
<evidence type="ECO:0000313" key="4">
    <source>
        <dbReference type="Proteomes" id="UP000681356"/>
    </source>
</evidence>
<feature type="coiled-coil region" evidence="1">
    <location>
        <begin position="51"/>
        <end position="129"/>
    </location>
</feature>
<dbReference type="RefSeq" id="WP_212534642.1">
    <property type="nucleotide sequence ID" value="NZ_JAGTUU010000001.1"/>
</dbReference>
<evidence type="ECO:0000256" key="1">
    <source>
        <dbReference type="SAM" id="Coils"/>
    </source>
</evidence>
<accession>A0A8J7WCK4</accession>
<evidence type="ECO:0000313" key="3">
    <source>
        <dbReference type="EMBL" id="MBS0122668.1"/>
    </source>
</evidence>
<sequence>MSSIENLQTRLAQALERIGRTVEGYEPPGAAPMPVAEPPPAAAPEADPEELRALQEALDEERLANAQLEERVRLLKARTGEGGDTAALREQIAAQREAVAGLDAEMQRLRQANDALREVSQALREANAKGVGEPHLINKAILAELDSLRAARAVDAAEAQALMSALTPILAEAAGSHGQEESV</sequence>
<feature type="region of interest" description="Disordered" evidence="2">
    <location>
        <begin position="18"/>
        <end position="49"/>
    </location>
</feature>
<evidence type="ECO:0008006" key="5">
    <source>
        <dbReference type="Google" id="ProtNLM"/>
    </source>
</evidence>
<organism evidence="3 4">
    <name type="scientific">Thetidibacter halocola</name>
    <dbReference type="NCBI Taxonomy" id="2827239"/>
    <lineage>
        <taxon>Bacteria</taxon>
        <taxon>Pseudomonadati</taxon>
        <taxon>Pseudomonadota</taxon>
        <taxon>Alphaproteobacteria</taxon>
        <taxon>Rhodobacterales</taxon>
        <taxon>Roseobacteraceae</taxon>
        <taxon>Thetidibacter</taxon>
    </lineage>
</organism>
<dbReference type="EMBL" id="JAGTUU010000001">
    <property type="protein sequence ID" value="MBS0122668.1"/>
    <property type="molecule type" value="Genomic_DNA"/>
</dbReference>
<comment type="caution">
    <text evidence="3">The sequence shown here is derived from an EMBL/GenBank/DDBJ whole genome shotgun (WGS) entry which is preliminary data.</text>
</comment>